<dbReference type="RefSeq" id="WP_223003901.1">
    <property type="nucleotide sequence ID" value="NZ_JAHSQO010000001.1"/>
</dbReference>
<accession>A0ABS7R3T5</accession>
<feature type="compositionally biased region" description="Low complexity" evidence="1">
    <location>
        <begin position="558"/>
        <end position="573"/>
    </location>
</feature>
<feature type="region of interest" description="Disordered" evidence="1">
    <location>
        <begin position="1"/>
        <end position="46"/>
    </location>
</feature>
<feature type="compositionally biased region" description="Polar residues" evidence="1">
    <location>
        <begin position="733"/>
        <end position="757"/>
    </location>
</feature>
<sequence>MADHSSNQRADSAVFSEDDPFAELTRIMGHDPRRAEVSGSETEQEGDDLALELENELLGDLAEFSDEVHEEKGAQNDWEPRQSSDWRFDVEPAAGEAVSAHDEPSVDMAADMADELDESFASSFESEMRLEPAEGVTAVSEPQQVDHRSSEPAQDIEGDDFEQHFSEFELDASQPSASVGVVEQPRDEPIEESADSGDLEFGEQDFAQLDNDLEASLAVEDWFSPDDAGEDKVDEPANPEAFHAHQFDHVEADGAEPESAADDEPAVFDAIETAGQPDMPMDVGSAPDSAASADPFLSPQAFASSIAQGAERASAVDGDVAREEHDFAASLEEQLSAQAFDEREAVEPAVQSQADESEPTDPTDPAWTVSEVADQETHAPASEDPVEASLSAPFWLQPEEPSQTVVSAGEPSVPHVDTVDVPGNERVQVEDAAHIPEFLSEPERAPEAEADDLERALARAFGDSESLPDTVPADGGEEPLPAMPDDAYAAAALQPGEPAREDDDFGFETAFADSFPEPDRFAEQDEAETADNRNADAADAFVVSDMASWDDPSERFDGASGAAAPAMAASPAARPGLFSNRRNLAIAGAFGGIAVLALVGLFASGGGSEDNSAPVVVRADDEPIKVKPDNPGGQQVPNQDNQVYQRVSGAEAGDDPVQERLVSTAEEPVDVPQVAPKSEERLVPGADDSVSPTSEPVTAMTPRRVRTMVVRPDGTIVPREPEAPAQDADVASGTGSDAQTVQESPAVNAQQQANLESTPDARLAATDQAGDATGDTDAVATNVPATAPVPTSRPAAPPAQPQQPVAERTQPAQVAAAPSQPAQPVAQAPVTSGTDGWSVQISSQPTVEAAQKSYQDMAQRYGGLLTGKGVNIVKADIAGKGTYYRVRIPSASKDDAIRLCSQLKSAGGSCFVSK</sequence>
<feature type="compositionally biased region" description="Basic and acidic residues" evidence="1">
    <location>
        <begin position="242"/>
        <end position="252"/>
    </location>
</feature>
<dbReference type="InterPro" id="IPR007730">
    <property type="entry name" value="SPOR-like_dom"/>
</dbReference>
<feature type="compositionally biased region" description="Low complexity" evidence="1">
    <location>
        <begin position="285"/>
        <end position="295"/>
    </location>
</feature>
<feature type="compositionally biased region" description="Low complexity" evidence="1">
    <location>
        <begin position="810"/>
        <end position="830"/>
    </location>
</feature>
<dbReference type="SUPFAM" id="SSF110997">
    <property type="entry name" value="Sporulation related repeat"/>
    <property type="match status" value="1"/>
</dbReference>
<dbReference type="Gene3D" id="3.30.70.1070">
    <property type="entry name" value="Sporulation related repeat"/>
    <property type="match status" value="1"/>
</dbReference>
<evidence type="ECO:0000313" key="4">
    <source>
        <dbReference type="Proteomes" id="UP000777661"/>
    </source>
</evidence>
<feature type="region of interest" description="Disordered" evidence="1">
    <location>
        <begin position="621"/>
        <end position="640"/>
    </location>
</feature>
<feature type="compositionally biased region" description="Acidic residues" evidence="1">
    <location>
        <begin position="189"/>
        <end position="203"/>
    </location>
</feature>
<feature type="compositionally biased region" description="Low complexity" evidence="1">
    <location>
        <begin position="764"/>
        <end position="790"/>
    </location>
</feature>
<dbReference type="Proteomes" id="UP000777661">
    <property type="component" value="Unassembled WGS sequence"/>
</dbReference>
<dbReference type="EMBL" id="JAHSQO010000001">
    <property type="protein sequence ID" value="MBY8915585.1"/>
    <property type="molecule type" value="Genomic_DNA"/>
</dbReference>
<reference evidence="3 4" key="1">
    <citation type="submission" date="2021-06" db="EMBL/GenBank/DDBJ databases">
        <title>Nitratireductor porphyridii sp. nov., isolated from a small marine red alga, Porphyridium purpureum in South Korea.</title>
        <authorList>
            <person name="Kim K.H."/>
            <person name="Kristyanto S."/>
            <person name="Jeon C.O."/>
        </authorList>
    </citation>
    <scope>NUCLEOTIDE SEQUENCE [LARGE SCALE GENOMIC DNA]</scope>
    <source>
        <strain evidence="3 4">R6</strain>
    </source>
</reference>
<dbReference type="InterPro" id="IPR036680">
    <property type="entry name" value="SPOR-like_sf"/>
</dbReference>
<dbReference type="Pfam" id="PF05036">
    <property type="entry name" value="SPOR"/>
    <property type="match status" value="1"/>
</dbReference>
<feature type="region of interest" description="Disordered" evidence="1">
    <location>
        <begin position="647"/>
        <end position="838"/>
    </location>
</feature>
<evidence type="ECO:0000259" key="2">
    <source>
        <dbReference type="PROSITE" id="PS51724"/>
    </source>
</evidence>
<organism evidence="3 4">
    <name type="scientific">Nitratireductor rhodophyticola</name>
    <dbReference type="NCBI Taxonomy" id="2854036"/>
    <lineage>
        <taxon>Bacteria</taxon>
        <taxon>Pseudomonadati</taxon>
        <taxon>Pseudomonadota</taxon>
        <taxon>Alphaproteobacteria</taxon>
        <taxon>Hyphomicrobiales</taxon>
        <taxon>Phyllobacteriaceae</taxon>
        <taxon>Nitratireductor</taxon>
    </lineage>
</organism>
<gene>
    <name evidence="3" type="ORF">KVG22_03220</name>
</gene>
<feature type="region of interest" description="Disordered" evidence="1">
    <location>
        <begin position="171"/>
        <end position="422"/>
    </location>
</feature>
<evidence type="ECO:0000313" key="3">
    <source>
        <dbReference type="EMBL" id="MBY8915585.1"/>
    </source>
</evidence>
<feature type="compositionally biased region" description="Low complexity" evidence="1">
    <location>
        <begin position="479"/>
        <end position="495"/>
    </location>
</feature>
<feature type="compositionally biased region" description="Acidic residues" evidence="1">
    <location>
        <begin position="253"/>
        <end position="266"/>
    </location>
</feature>
<dbReference type="PROSITE" id="PS51724">
    <property type="entry name" value="SPOR"/>
    <property type="match status" value="1"/>
</dbReference>
<feature type="domain" description="SPOR" evidence="2">
    <location>
        <begin position="831"/>
        <end position="914"/>
    </location>
</feature>
<feature type="region of interest" description="Disordered" evidence="1">
    <location>
        <begin position="460"/>
        <end position="537"/>
    </location>
</feature>
<feature type="region of interest" description="Disordered" evidence="1">
    <location>
        <begin position="552"/>
        <end position="574"/>
    </location>
</feature>
<feature type="region of interest" description="Disordered" evidence="1">
    <location>
        <begin position="120"/>
        <end position="155"/>
    </location>
</feature>
<name>A0ABS7R3T5_9HYPH</name>
<protein>
    <submittedName>
        <fullName evidence="3">SPOR domain-containing protein</fullName>
    </submittedName>
</protein>
<feature type="compositionally biased region" description="Polar residues" evidence="1">
    <location>
        <begin position="1"/>
        <end position="10"/>
    </location>
</feature>
<keyword evidence="4" id="KW-1185">Reference proteome</keyword>
<feature type="compositionally biased region" description="Low complexity" evidence="1">
    <location>
        <begin position="696"/>
        <end position="712"/>
    </location>
</feature>
<proteinExistence type="predicted"/>
<evidence type="ECO:0000256" key="1">
    <source>
        <dbReference type="SAM" id="MobiDB-lite"/>
    </source>
</evidence>
<comment type="caution">
    <text evidence="3">The sequence shown here is derived from an EMBL/GenBank/DDBJ whole genome shotgun (WGS) entry which is preliminary data.</text>
</comment>